<evidence type="ECO:0000313" key="5">
    <source>
        <dbReference type="EMBL" id="QLY28041.1"/>
    </source>
</evidence>
<dbReference type="PRINTS" id="PR00081">
    <property type="entry name" value="GDHRDH"/>
</dbReference>
<keyword evidence="6" id="KW-1185">Reference proteome</keyword>
<proteinExistence type="inferred from homology"/>
<dbReference type="Gene3D" id="3.40.50.720">
    <property type="entry name" value="NAD(P)-binding Rossmann-like Domain"/>
    <property type="match status" value="1"/>
</dbReference>
<dbReference type="Proteomes" id="UP000515512">
    <property type="component" value="Chromosome"/>
</dbReference>
<dbReference type="EMBL" id="CP059399">
    <property type="protein sequence ID" value="QLY28041.1"/>
    <property type="molecule type" value="Genomic_DNA"/>
</dbReference>
<evidence type="ECO:0000313" key="6">
    <source>
        <dbReference type="Proteomes" id="UP000515512"/>
    </source>
</evidence>
<dbReference type="RefSeq" id="WP_181579249.1">
    <property type="nucleotide sequence ID" value="NZ_CP059399.1"/>
</dbReference>
<dbReference type="PANTHER" id="PTHR43391:SF14">
    <property type="entry name" value="DEHYDROGENASE_REDUCTASE SDR FAMILY PROTEIN 7-LIKE"/>
    <property type="match status" value="1"/>
</dbReference>
<keyword evidence="3" id="KW-0560">Oxidoreductase</keyword>
<accession>A0A7D6V5N2</accession>
<dbReference type="InterPro" id="IPR020904">
    <property type="entry name" value="Sc_DH/Rdtase_CS"/>
</dbReference>
<evidence type="ECO:0000256" key="4">
    <source>
        <dbReference type="RuleBase" id="RU000363"/>
    </source>
</evidence>
<dbReference type="PROSITE" id="PS00061">
    <property type="entry name" value="ADH_SHORT"/>
    <property type="match status" value="1"/>
</dbReference>
<dbReference type="AlphaFoldDB" id="A0A7D6V5N2"/>
<evidence type="ECO:0000256" key="2">
    <source>
        <dbReference type="ARBA" id="ARBA00022857"/>
    </source>
</evidence>
<dbReference type="KEGG" id="nhu:H0264_21825"/>
<dbReference type="CDD" id="cd05233">
    <property type="entry name" value="SDR_c"/>
    <property type="match status" value="1"/>
</dbReference>
<protein>
    <submittedName>
        <fullName evidence="5">SDR family NAD(P)-dependent oxidoreductase</fullName>
    </submittedName>
</protein>
<sequence length="298" mass="31662">MRTAVVTGAASGIGMGYATALVEQGYFVLVTDIDDAKAEQVATRLTALGPGWAEAAYLDVSSADAVAAAVYGVKDRFGRLDLMFNNAGLFIGGPVEELTVGHWQKAIDVMIAGVAYGVDAAYKIMVEQGFGGIVNTASMAGFTPFSYLGPYNTAKFAVVGMTMSLRGEAAAHGIHVTAVCPIAIHTDIVLGANAGLDNKTTEIDYVAALYRRFGHLGHLLPNFILQDPVVHGRKVLRAVQRNRAFVIQPAYGRLLWWLCRAAPTLTPAVGHAATRGANIVRGPVNHAWGRLPGWIRDA</sequence>
<reference evidence="5 6" key="1">
    <citation type="submission" date="2020-07" db="EMBL/GenBank/DDBJ databases">
        <authorList>
            <person name="Zhuang K."/>
            <person name="Ran Y."/>
        </authorList>
    </citation>
    <scope>NUCLEOTIDE SEQUENCE [LARGE SCALE GENOMIC DNA]</scope>
    <source>
        <strain evidence="5 6">WCH-YHL-001</strain>
    </source>
</reference>
<name>A0A7D6V5N2_9NOCA</name>
<dbReference type="SUPFAM" id="SSF51735">
    <property type="entry name" value="NAD(P)-binding Rossmann-fold domains"/>
    <property type="match status" value="1"/>
</dbReference>
<evidence type="ECO:0000256" key="1">
    <source>
        <dbReference type="ARBA" id="ARBA00006484"/>
    </source>
</evidence>
<comment type="similarity">
    <text evidence="1 4">Belongs to the short-chain dehydrogenases/reductases (SDR) family.</text>
</comment>
<evidence type="ECO:0000256" key="3">
    <source>
        <dbReference type="ARBA" id="ARBA00023002"/>
    </source>
</evidence>
<dbReference type="PANTHER" id="PTHR43391">
    <property type="entry name" value="RETINOL DEHYDROGENASE-RELATED"/>
    <property type="match status" value="1"/>
</dbReference>
<keyword evidence="2" id="KW-0521">NADP</keyword>
<gene>
    <name evidence="5" type="ORF">H0264_21825</name>
</gene>
<dbReference type="PRINTS" id="PR00080">
    <property type="entry name" value="SDRFAMILY"/>
</dbReference>
<dbReference type="Pfam" id="PF00106">
    <property type="entry name" value="adh_short"/>
    <property type="match status" value="1"/>
</dbReference>
<dbReference type="InterPro" id="IPR002347">
    <property type="entry name" value="SDR_fam"/>
</dbReference>
<dbReference type="InterPro" id="IPR036291">
    <property type="entry name" value="NAD(P)-bd_dom_sf"/>
</dbReference>
<organism evidence="5 6">
    <name type="scientific">Nocardia huaxiensis</name>
    <dbReference type="NCBI Taxonomy" id="2755382"/>
    <lineage>
        <taxon>Bacteria</taxon>
        <taxon>Bacillati</taxon>
        <taxon>Actinomycetota</taxon>
        <taxon>Actinomycetes</taxon>
        <taxon>Mycobacteriales</taxon>
        <taxon>Nocardiaceae</taxon>
        <taxon>Nocardia</taxon>
    </lineage>
</organism>
<dbReference type="GO" id="GO:0016491">
    <property type="term" value="F:oxidoreductase activity"/>
    <property type="evidence" value="ECO:0007669"/>
    <property type="project" value="UniProtKB-KW"/>
</dbReference>